<reference evidence="2 3" key="1">
    <citation type="submission" date="2020-07" db="EMBL/GenBank/DDBJ databases">
        <title>Sequencing the genomes of 1000 actinobacteria strains.</title>
        <authorList>
            <person name="Klenk H.-P."/>
        </authorList>
    </citation>
    <scope>NUCLEOTIDE SEQUENCE [LARGE SCALE GENOMIC DNA]</scope>
    <source>
        <strain evidence="2 3">DSM 45975</strain>
    </source>
</reference>
<dbReference type="RefSeq" id="WP_182544028.1">
    <property type="nucleotide sequence ID" value="NZ_JACGWZ010000002.1"/>
</dbReference>
<sequence length="164" mass="16605">MDSSSGLRNDPDSDGDRRPALHARAAYSSGLGTTVRENASAYGFSVAITGCFGVTSGVHGSAGALEAVLFAVGASLAFVLVEVLVSRRFDQSATDPTDVVLVSTAVNVVSIAVAVAIGAGLAFVPGLFAWPLSSLGTTAGYLFVGGFDVLVARAIAPRGRQAEE</sequence>
<organism evidence="2 3">
    <name type="scientific">Halosaccharopolyspora lacisalsi</name>
    <dbReference type="NCBI Taxonomy" id="1000566"/>
    <lineage>
        <taxon>Bacteria</taxon>
        <taxon>Bacillati</taxon>
        <taxon>Actinomycetota</taxon>
        <taxon>Actinomycetes</taxon>
        <taxon>Pseudonocardiales</taxon>
        <taxon>Pseudonocardiaceae</taxon>
        <taxon>Halosaccharopolyspora</taxon>
    </lineage>
</organism>
<keyword evidence="1" id="KW-0472">Membrane</keyword>
<dbReference type="AlphaFoldDB" id="A0A839E1J4"/>
<accession>A0A839E1J4</accession>
<evidence type="ECO:0000313" key="2">
    <source>
        <dbReference type="EMBL" id="MBA8824828.1"/>
    </source>
</evidence>
<feature type="transmembrane region" description="Helical" evidence="1">
    <location>
        <begin position="67"/>
        <end position="87"/>
    </location>
</feature>
<feature type="transmembrane region" description="Helical" evidence="1">
    <location>
        <begin position="99"/>
        <end position="124"/>
    </location>
</feature>
<proteinExistence type="predicted"/>
<keyword evidence="3" id="KW-1185">Reference proteome</keyword>
<dbReference type="EMBL" id="JACGWZ010000002">
    <property type="protein sequence ID" value="MBA8824828.1"/>
    <property type="molecule type" value="Genomic_DNA"/>
</dbReference>
<keyword evidence="1" id="KW-1133">Transmembrane helix</keyword>
<comment type="caution">
    <text evidence="2">The sequence shown here is derived from an EMBL/GenBank/DDBJ whole genome shotgun (WGS) entry which is preliminary data.</text>
</comment>
<dbReference type="Proteomes" id="UP000569329">
    <property type="component" value="Unassembled WGS sequence"/>
</dbReference>
<evidence type="ECO:0000313" key="3">
    <source>
        <dbReference type="Proteomes" id="UP000569329"/>
    </source>
</evidence>
<keyword evidence="1" id="KW-0812">Transmembrane</keyword>
<name>A0A839E1J4_9PSEU</name>
<evidence type="ECO:0000256" key="1">
    <source>
        <dbReference type="SAM" id="Phobius"/>
    </source>
</evidence>
<protein>
    <submittedName>
        <fullName evidence="2">Uncharacterized protein</fullName>
    </submittedName>
</protein>
<feature type="transmembrane region" description="Helical" evidence="1">
    <location>
        <begin position="130"/>
        <end position="151"/>
    </location>
</feature>
<gene>
    <name evidence="2" type="ORF">FHX42_002175</name>
</gene>